<dbReference type="EnsemblMetazoa" id="AFUN006711-RA">
    <property type="protein sequence ID" value="AFUN006711-PA"/>
    <property type="gene ID" value="AFUN006711"/>
</dbReference>
<sequence>MTHDRWIPTVQLIAMKVLSALIILFAYLSLVGSAKKEKLQFSYYVRVGNTENMIYERLVDLCDFFTRPKDRILKMVYDNLKRHGEMPVGCPVQPTRFLFANITLNQIRLPAYLPETSFKLVIKCWQGPEKTLIFDSFWYGRLKKVSI</sequence>
<reference evidence="2" key="1">
    <citation type="submission" date="2020-05" db="UniProtKB">
        <authorList>
            <consortium name="EnsemblMetazoa"/>
        </authorList>
    </citation>
    <scope>IDENTIFICATION</scope>
    <source>
        <strain evidence="2">FUMOZ</strain>
    </source>
</reference>
<dbReference type="PANTHER" id="PTHR20898:SF1">
    <property type="entry name" value="MD-2-RELATED LIPID-RECOGNITION DOMAIN-CONTAINING PROTEIN"/>
    <property type="match status" value="1"/>
</dbReference>
<evidence type="ECO:0008006" key="3">
    <source>
        <dbReference type="Google" id="ProtNLM"/>
    </source>
</evidence>
<dbReference type="Pfam" id="PF06477">
    <property type="entry name" value="DUF1091"/>
    <property type="match status" value="1"/>
</dbReference>
<organism evidence="2">
    <name type="scientific">Anopheles funestus</name>
    <name type="common">African malaria mosquito</name>
    <dbReference type="NCBI Taxonomy" id="62324"/>
    <lineage>
        <taxon>Eukaryota</taxon>
        <taxon>Metazoa</taxon>
        <taxon>Ecdysozoa</taxon>
        <taxon>Arthropoda</taxon>
        <taxon>Hexapoda</taxon>
        <taxon>Insecta</taxon>
        <taxon>Pterygota</taxon>
        <taxon>Neoptera</taxon>
        <taxon>Endopterygota</taxon>
        <taxon>Diptera</taxon>
        <taxon>Nematocera</taxon>
        <taxon>Culicoidea</taxon>
        <taxon>Culicidae</taxon>
        <taxon>Anophelinae</taxon>
        <taxon>Anopheles</taxon>
    </lineage>
</organism>
<protein>
    <recommendedName>
        <fullName evidence="3">MD-2-related lipid-recognition domain-containing protein</fullName>
    </recommendedName>
</protein>
<name>A0A182RKE3_ANOFN</name>
<proteinExistence type="predicted"/>
<dbReference type="InterPro" id="IPR010512">
    <property type="entry name" value="DUF1091"/>
</dbReference>
<accession>A0A182RKE3</accession>
<keyword evidence="1" id="KW-0472">Membrane</keyword>
<dbReference type="AlphaFoldDB" id="A0A182RKE3"/>
<dbReference type="VEuPathDB" id="VectorBase:AFUN006711"/>
<keyword evidence="1" id="KW-1133">Transmembrane helix</keyword>
<feature type="transmembrane region" description="Helical" evidence="1">
    <location>
        <begin position="6"/>
        <end position="30"/>
    </location>
</feature>
<evidence type="ECO:0000256" key="1">
    <source>
        <dbReference type="SAM" id="Phobius"/>
    </source>
</evidence>
<evidence type="ECO:0000313" key="2">
    <source>
        <dbReference type="EnsemblMetazoa" id="AFUN006711-PA"/>
    </source>
</evidence>
<dbReference type="PANTHER" id="PTHR20898">
    <property type="entry name" value="DAEDALUS ON 3-RELATED-RELATED"/>
    <property type="match status" value="1"/>
</dbReference>
<keyword evidence="1" id="KW-0812">Transmembrane</keyword>